<dbReference type="EMBL" id="MKHE01000002">
    <property type="protein sequence ID" value="OWK17214.1"/>
    <property type="molecule type" value="Genomic_DNA"/>
</dbReference>
<sequence length="186" mass="20607">MRGKREAFQLNQNLLSLRLLANPALGDAAFHCLLQQLFPGPGVPDAEEEALQGSLIRFARCRTAAHMLRFHAYRENPVLQKDSLMKTQAELLLRRLQEVGEAEAESPGRLLSRLWERLPQNNFLKVMAAALLLPPASPRLQEEELERLLLHCVVGRGNPQRKPDLSCLAFPGASAGAGGGTLEGWR</sequence>
<dbReference type="Proteomes" id="UP000242450">
    <property type="component" value="Chromosome 2"/>
</dbReference>
<evidence type="ECO:0000313" key="1">
    <source>
        <dbReference type="EMBL" id="OWK17214.1"/>
    </source>
</evidence>
<dbReference type="PANTHER" id="PTHR14449:SF2">
    <property type="entry name" value="FANCONI ANEMIA GROUP F PROTEIN"/>
    <property type="match status" value="1"/>
</dbReference>
<evidence type="ECO:0000313" key="2">
    <source>
        <dbReference type="Proteomes" id="UP000242450"/>
    </source>
</evidence>
<proteinExistence type="predicted"/>
<organism evidence="1 2">
    <name type="scientific">Cervus elaphus hippelaphus</name>
    <name type="common">European red deer</name>
    <dbReference type="NCBI Taxonomy" id="46360"/>
    <lineage>
        <taxon>Eukaryota</taxon>
        <taxon>Metazoa</taxon>
        <taxon>Chordata</taxon>
        <taxon>Craniata</taxon>
        <taxon>Vertebrata</taxon>
        <taxon>Euteleostomi</taxon>
        <taxon>Mammalia</taxon>
        <taxon>Eutheria</taxon>
        <taxon>Laurasiatheria</taxon>
        <taxon>Artiodactyla</taxon>
        <taxon>Ruminantia</taxon>
        <taxon>Pecora</taxon>
        <taxon>Cervidae</taxon>
        <taxon>Cervinae</taxon>
        <taxon>Cervus</taxon>
    </lineage>
</organism>
<dbReference type="AlphaFoldDB" id="A0A212DGD9"/>
<dbReference type="GO" id="GO:0043240">
    <property type="term" value="C:Fanconi anaemia nuclear complex"/>
    <property type="evidence" value="ECO:0007669"/>
    <property type="project" value="InterPro"/>
</dbReference>
<dbReference type="Gene3D" id="1.25.40.490">
    <property type="match status" value="1"/>
</dbReference>
<name>A0A212DGD9_CEREH</name>
<dbReference type="GO" id="GO:0036297">
    <property type="term" value="P:interstrand cross-link repair"/>
    <property type="evidence" value="ECO:0007669"/>
    <property type="project" value="InterPro"/>
</dbReference>
<dbReference type="Pfam" id="PF11107">
    <property type="entry name" value="FANCF"/>
    <property type="match status" value="1"/>
</dbReference>
<dbReference type="OrthoDB" id="6429998at2759"/>
<comment type="caution">
    <text evidence="1">The sequence shown here is derived from an EMBL/GenBank/DDBJ whole genome shotgun (WGS) entry which is preliminary data.</text>
</comment>
<dbReference type="PANTHER" id="PTHR14449">
    <property type="entry name" value="FANCONI ANEMIA GROUP F PROTEIN FANCF"/>
    <property type="match status" value="1"/>
</dbReference>
<gene>
    <name evidence="1" type="ORF">Celaphus_00013559</name>
</gene>
<accession>A0A212DGD9</accession>
<reference evidence="1 2" key="1">
    <citation type="journal article" date="2018" name="Mol. Genet. Genomics">
        <title>The red deer Cervus elaphus genome CerEla1.0: sequencing, annotating, genes, and chromosomes.</title>
        <authorList>
            <person name="Bana N.A."/>
            <person name="Nyiri A."/>
            <person name="Nagy J."/>
            <person name="Frank K."/>
            <person name="Nagy T."/>
            <person name="Steger V."/>
            <person name="Schiller M."/>
            <person name="Lakatos P."/>
            <person name="Sugar L."/>
            <person name="Horn P."/>
            <person name="Barta E."/>
            <person name="Orosz L."/>
        </authorList>
    </citation>
    <scope>NUCLEOTIDE SEQUENCE [LARGE SCALE GENOMIC DNA]</scope>
    <source>
        <strain evidence="1">Hungarian</strain>
    </source>
</reference>
<keyword evidence="2" id="KW-1185">Reference proteome</keyword>
<dbReference type="InterPro" id="IPR035428">
    <property type="entry name" value="FANCF"/>
</dbReference>
<protein>
    <submittedName>
        <fullName evidence="1">FANCF</fullName>
    </submittedName>
</protein>
<dbReference type="InterPro" id="IPR038505">
    <property type="entry name" value="FANCF_C_sf"/>
</dbReference>